<organism evidence="2 3">
    <name type="scientific">Steccherinum ochraceum</name>
    <dbReference type="NCBI Taxonomy" id="92696"/>
    <lineage>
        <taxon>Eukaryota</taxon>
        <taxon>Fungi</taxon>
        <taxon>Dikarya</taxon>
        <taxon>Basidiomycota</taxon>
        <taxon>Agaricomycotina</taxon>
        <taxon>Agaricomycetes</taxon>
        <taxon>Polyporales</taxon>
        <taxon>Steccherinaceae</taxon>
        <taxon>Steccherinum</taxon>
    </lineage>
</organism>
<dbReference type="SUPFAM" id="SSF81383">
    <property type="entry name" value="F-box domain"/>
    <property type="match status" value="1"/>
</dbReference>
<dbReference type="AlphaFoldDB" id="A0A4R0RJI3"/>
<evidence type="ECO:0000313" key="3">
    <source>
        <dbReference type="Proteomes" id="UP000292702"/>
    </source>
</evidence>
<dbReference type="InterPro" id="IPR001810">
    <property type="entry name" value="F-box_dom"/>
</dbReference>
<evidence type="ECO:0000259" key="1">
    <source>
        <dbReference type="PROSITE" id="PS50181"/>
    </source>
</evidence>
<reference evidence="2 3" key="1">
    <citation type="submission" date="2018-11" db="EMBL/GenBank/DDBJ databases">
        <title>Genome assembly of Steccherinum ochraceum LE-BIN_3174, the white-rot fungus of the Steccherinaceae family (The Residual Polyporoid clade, Polyporales, Basidiomycota).</title>
        <authorList>
            <person name="Fedorova T.V."/>
            <person name="Glazunova O.A."/>
            <person name="Landesman E.O."/>
            <person name="Moiseenko K.V."/>
            <person name="Psurtseva N.V."/>
            <person name="Savinova O.S."/>
            <person name="Shakhova N.V."/>
            <person name="Tyazhelova T.V."/>
            <person name="Vasina D.V."/>
        </authorList>
    </citation>
    <scope>NUCLEOTIDE SEQUENCE [LARGE SCALE GENOMIC DNA]</scope>
    <source>
        <strain evidence="2 3">LE-BIN_3174</strain>
    </source>
</reference>
<comment type="caution">
    <text evidence="2">The sequence shown here is derived from an EMBL/GenBank/DDBJ whole genome shotgun (WGS) entry which is preliminary data.</text>
</comment>
<protein>
    <recommendedName>
        <fullName evidence="1">F-box domain-containing protein</fullName>
    </recommendedName>
</protein>
<evidence type="ECO:0000313" key="2">
    <source>
        <dbReference type="EMBL" id="TCD68561.1"/>
    </source>
</evidence>
<gene>
    <name evidence="2" type="ORF">EIP91_010486</name>
</gene>
<dbReference type="InterPro" id="IPR036047">
    <property type="entry name" value="F-box-like_dom_sf"/>
</dbReference>
<keyword evidence="3" id="KW-1185">Reference proteome</keyword>
<sequence length="527" mass="59520">MLNLNDFPIELLEQILLQSDPSTIVCCRQVSKHLNGIVIRSKRVEYMLQLDMNNLQDGPPGGMNTSERLQCLQRRNAAWDTLHFTSKQLVESTASPMQMDFSKSHLVCLDAEGVKVLRTPSFLRNIAEKSWTIEPARFEFEAPSVVGIKADADQDLLMIAEKRNQTVKLHLHSLTAGEKHPDALQPNLLVEDAHGDGPRSTIETVKDLQIQDDYILINNRCREDDFDCLVTKIYVFNWRTGALMFSVSHPESLIALLLPDDLLLLVYDRLTPNDHLPCTLSLTQLGRPWAEMGHPLPIYAYEYICHLHFPEKGEAIRGFRSEISAMLGGSGSTHGQAPFTSGEERLLVIHAEYDSSDMQVDEISATDNIWFTALIPLSTIMGCRDRAARGHRKHFPWEEWGPGGVHMLPTDNHVGFVYIDGAPVLMHSSTRDRAHLVLEICDFGAPFGQRRRNHLLDGVAERVHTGFIYDIEASLPNSVGRHSFDHARFERELRDDSEELAHVLLGEDAVVLVVLCKHSTRYIVWSI</sequence>
<name>A0A4R0RJI3_9APHY</name>
<accession>A0A4R0RJI3</accession>
<dbReference type="EMBL" id="RWJN01000063">
    <property type="protein sequence ID" value="TCD68561.1"/>
    <property type="molecule type" value="Genomic_DNA"/>
</dbReference>
<dbReference type="Proteomes" id="UP000292702">
    <property type="component" value="Unassembled WGS sequence"/>
</dbReference>
<feature type="domain" description="F-box" evidence="1">
    <location>
        <begin position="1"/>
        <end position="47"/>
    </location>
</feature>
<proteinExistence type="predicted"/>
<dbReference type="CDD" id="cd09917">
    <property type="entry name" value="F-box_SF"/>
    <property type="match status" value="1"/>
</dbReference>
<dbReference type="Pfam" id="PF00646">
    <property type="entry name" value="F-box"/>
    <property type="match status" value="1"/>
</dbReference>
<dbReference type="OrthoDB" id="2745718at2759"/>
<dbReference type="PROSITE" id="PS50181">
    <property type="entry name" value="FBOX"/>
    <property type="match status" value="1"/>
</dbReference>